<protein>
    <submittedName>
        <fullName evidence="3">Uncharacterized protein</fullName>
    </submittedName>
</protein>
<evidence type="ECO:0000313" key="3">
    <source>
        <dbReference type="EMBL" id="KAL0578995.1"/>
    </source>
</evidence>
<dbReference type="PANTHER" id="PTHR34862:SF1">
    <property type="entry name" value="SPARK DOMAIN-CONTAINING PROTEIN"/>
    <property type="match status" value="1"/>
</dbReference>
<reference evidence="3 4" key="1">
    <citation type="submission" date="2024-02" db="EMBL/GenBank/DDBJ databases">
        <title>A draft genome for the cacao thread blight pathogen Marasmius crinis-equi.</title>
        <authorList>
            <person name="Cohen S.P."/>
            <person name="Baruah I.K."/>
            <person name="Amoako-Attah I."/>
            <person name="Bukari Y."/>
            <person name="Meinhardt L.W."/>
            <person name="Bailey B.A."/>
        </authorList>
    </citation>
    <scope>NUCLEOTIDE SEQUENCE [LARGE SCALE GENOMIC DNA]</scope>
    <source>
        <strain evidence="3 4">GH-76</strain>
    </source>
</reference>
<sequence>MTRTITTAFVFTALTTFAGAHPFARRQAASNCSTTLQSVATNAAVASCLDPAALTEMLSNNGQASLVPQLSGWLDTICSAAPCSNDTLRTAYQTIFTACRVEFDHGGPGRGNDPLGHRNGTAANGGHDDDHWDDDDDGPNPPQPHNGTAPGPQAPGPGAQTQGTHGDDWRDDDGDGRDDQDDGLHDDRLDRRDDRDDDWDDDGQWDDRHDDDRHDDDWNGQRNNGTVGGANRENDWVEKAIAEYPTFRKVVCLRNGDNYCVTETLNALQGATGVNLTMGYIRDLLDDGYHLDDRDRKLPTDISCSPCMKATYNTIKADRSWEFDWDDEEDLRMTCGANFTDGTNPVGITQLATESGGGSPDQLASNSASNVLPSLSGSLIILGSAFMFL</sequence>
<proteinExistence type="predicted"/>
<accession>A0ABR3FU32</accession>
<evidence type="ECO:0000256" key="1">
    <source>
        <dbReference type="SAM" id="MobiDB-lite"/>
    </source>
</evidence>
<dbReference type="Proteomes" id="UP001465976">
    <property type="component" value="Unassembled WGS sequence"/>
</dbReference>
<feature type="region of interest" description="Disordered" evidence="1">
    <location>
        <begin position="110"/>
        <end position="231"/>
    </location>
</feature>
<dbReference type="PANTHER" id="PTHR34862">
    <property type="entry name" value="SPARK DOMAIN-CONTAINING PROTEIN"/>
    <property type="match status" value="1"/>
</dbReference>
<feature type="compositionally biased region" description="Acidic residues" evidence="1">
    <location>
        <begin position="169"/>
        <end position="181"/>
    </location>
</feature>
<dbReference type="EMBL" id="JBAHYK010000075">
    <property type="protein sequence ID" value="KAL0578995.1"/>
    <property type="molecule type" value="Genomic_DNA"/>
</dbReference>
<evidence type="ECO:0000256" key="2">
    <source>
        <dbReference type="SAM" id="SignalP"/>
    </source>
</evidence>
<feature type="compositionally biased region" description="Basic and acidic residues" evidence="1">
    <location>
        <begin position="182"/>
        <end position="194"/>
    </location>
</feature>
<feature type="signal peptide" evidence="2">
    <location>
        <begin position="1"/>
        <end position="20"/>
    </location>
</feature>
<organism evidence="3 4">
    <name type="scientific">Marasmius crinis-equi</name>
    <dbReference type="NCBI Taxonomy" id="585013"/>
    <lineage>
        <taxon>Eukaryota</taxon>
        <taxon>Fungi</taxon>
        <taxon>Dikarya</taxon>
        <taxon>Basidiomycota</taxon>
        <taxon>Agaricomycotina</taxon>
        <taxon>Agaricomycetes</taxon>
        <taxon>Agaricomycetidae</taxon>
        <taxon>Agaricales</taxon>
        <taxon>Marasmiineae</taxon>
        <taxon>Marasmiaceae</taxon>
        <taxon>Marasmius</taxon>
    </lineage>
</organism>
<keyword evidence="2" id="KW-0732">Signal</keyword>
<keyword evidence="4" id="KW-1185">Reference proteome</keyword>
<evidence type="ECO:0000313" key="4">
    <source>
        <dbReference type="Proteomes" id="UP001465976"/>
    </source>
</evidence>
<name>A0ABR3FU32_9AGAR</name>
<feature type="chain" id="PRO_5045477394" evidence="2">
    <location>
        <begin position="21"/>
        <end position="389"/>
    </location>
</feature>
<comment type="caution">
    <text evidence="3">The sequence shown here is derived from an EMBL/GenBank/DDBJ whole genome shotgun (WGS) entry which is preliminary data.</text>
</comment>
<gene>
    <name evidence="3" type="ORF">V5O48_002990</name>
</gene>
<feature type="compositionally biased region" description="Acidic residues" evidence="1">
    <location>
        <begin position="195"/>
        <end position="204"/>
    </location>
</feature>
<feature type="compositionally biased region" description="Low complexity" evidence="1">
    <location>
        <begin position="145"/>
        <end position="164"/>
    </location>
</feature>
<feature type="compositionally biased region" description="Basic and acidic residues" evidence="1">
    <location>
        <begin position="205"/>
        <end position="219"/>
    </location>
</feature>